<dbReference type="SMART" id="SM00336">
    <property type="entry name" value="BBOX"/>
    <property type="match status" value="2"/>
</dbReference>
<dbReference type="InParanoid" id="A0A7M7P253"/>
<keyword evidence="1" id="KW-0479">Metal-binding</keyword>
<evidence type="ECO:0000256" key="1">
    <source>
        <dbReference type="ARBA" id="ARBA00022723"/>
    </source>
</evidence>
<name>A0A7M7P253_STRPU</name>
<dbReference type="FunCoup" id="A0A7M7P253">
    <property type="interactions" value="120"/>
</dbReference>
<keyword evidence="2 4" id="KW-0863">Zinc-finger</keyword>
<dbReference type="InterPro" id="IPR018957">
    <property type="entry name" value="Znf_C3HC4_RING-type"/>
</dbReference>
<dbReference type="GO" id="GO:0061630">
    <property type="term" value="F:ubiquitin protein ligase activity"/>
    <property type="evidence" value="ECO:0000318"/>
    <property type="project" value="GO_Central"/>
</dbReference>
<dbReference type="InterPro" id="IPR017907">
    <property type="entry name" value="Znf_RING_CS"/>
</dbReference>
<dbReference type="KEGG" id="spu:105439889"/>
<sequence length="439" mass="49318">MAEKQEEEDVSNSSQGLTCPLCLGIFDDATLLTCGHTFCRTCLRKYDLSHQDLDHMVCPLCRTVTKLIANRVDDLFTNVTVNGLVDNYHASSGGANAILKMRQKCTVCNIQTEPIAFCITCNVSMCDQCHVGHKRLKLFFEGHEIVSIQDIVEGNVKPGRPPEKCSAHRLENKDMFCQDCKIRVCFKCVIIDHRDHKIKSHKDFEKEMQDKVSDLLHRYKAKKSDLEKNIQTVETHRNEAHTALQLLREDVGLACRTKVKQLEDNRRVLIEKIDALERSFNEALNGLKSNDRQMIKSIGSSVDLVDNDRLGCLETDSLSAHTFLCEEIDGLLKEVIDQTSAANIKEKANKQKFKPADDTSLDLGNISETVLGQLPPGQSPSGQLPTPRYLNRPRPRGRDKYPPPPPPSCRLPPRTSSLPQLLLIGGYPEGKYPPHLPSK</sequence>
<dbReference type="Gene3D" id="3.30.160.60">
    <property type="entry name" value="Classic Zinc Finger"/>
    <property type="match status" value="1"/>
</dbReference>
<dbReference type="InterPro" id="IPR000315">
    <property type="entry name" value="Znf_B-box"/>
</dbReference>
<dbReference type="Proteomes" id="UP000007110">
    <property type="component" value="Unassembled WGS sequence"/>
</dbReference>
<evidence type="ECO:0000256" key="3">
    <source>
        <dbReference type="ARBA" id="ARBA00022833"/>
    </source>
</evidence>
<dbReference type="InterPro" id="IPR047153">
    <property type="entry name" value="TRIM45/56/19-like"/>
</dbReference>
<dbReference type="EnsemblMetazoa" id="XM_030988181">
    <property type="protein sequence ID" value="XP_030844041"/>
    <property type="gene ID" value="LOC105439889"/>
</dbReference>
<feature type="coiled-coil region" evidence="5">
    <location>
        <begin position="216"/>
        <end position="279"/>
    </location>
</feature>
<dbReference type="SMART" id="SM00184">
    <property type="entry name" value="RING"/>
    <property type="match status" value="1"/>
</dbReference>
<evidence type="ECO:0000256" key="5">
    <source>
        <dbReference type="SAM" id="Coils"/>
    </source>
</evidence>
<dbReference type="PROSITE" id="PS50119">
    <property type="entry name" value="ZF_BBOX"/>
    <property type="match status" value="2"/>
</dbReference>
<dbReference type="PROSITE" id="PS50089">
    <property type="entry name" value="ZF_RING_2"/>
    <property type="match status" value="1"/>
</dbReference>
<dbReference type="RefSeq" id="XP_030844041.1">
    <property type="nucleotide sequence ID" value="XM_030988181.1"/>
</dbReference>
<dbReference type="Pfam" id="PF00643">
    <property type="entry name" value="zf-B_box"/>
    <property type="match status" value="1"/>
</dbReference>
<dbReference type="AlphaFoldDB" id="A0A7M7P253"/>
<dbReference type="PANTHER" id="PTHR25462">
    <property type="entry name" value="BONUS, ISOFORM C-RELATED"/>
    <property type="match status" value="1"/>
</dbReference>
<feature type="domain" description="B box-type" evidence="8">
    <location>
        <begin position="100"/>
        <end position="148"/>
    </location>
</feature>
<feature type="domain" description="RING-type" evidence="7">
    <location>
        <begin position="19"/>
        <end position="62"/>
    </location>
</feature>
<keyword evidence="10" id="KW-1185">Reference proteome</keyword>
<dbReference type="InterPro" id="IPR001841">
    <property type="entry name" value="Znf_RING"/>
</dbReference>
<dbReference type="OrthoDB" id="654191at2759"/>
<protein>
    <submittedName>
        <fullName evidence="9">Uncharacterized protein</fullName>
    </submittedName>
</protein>
<dbReference type="OMA" id="REMACAK"/>
<dbReference type="Pfam" id="PF00097">
    <property type="entry name" value="zf-C3HC4"/>
    <property type="match status" value="1"/>
</dbReference>
<dbReference type="Gene3D" id="3.30.40.10">
    <property type="entry name" value="Zinc/RING finger domain, C3HC4 (zinc finger)"/>
    <property type="match status" value="1"/>
</dbReference>
<accession>A0A7M7P253</accession>
<organism evidence="9 10">
    <name type="scientific">Strongylocentrotus purpuratus</name>
    <name type="common">Purple sea urchin</name>
    <dbReference type="NCBI Taxonomy" id="7668"/>
    <lineage>
        <taxon>Eukaryota</taxon>
        <taxon>Metazoa</taxon>
        <taxon>Echinodermata</taxon>
        <taxon>Eleutherozoa</taxon>
        <taxon>Echinozoa</taxon>
        <taxon>Echinoidea</taxon>
        <taxon>Euechinoidea</taxon>
        <taxon>Echinacea</taxon>
        <taxon>Camarodonta</taxon>
        <taxon>Echinidea</taxon>
        <taxon>Strongylocentrotidae</taxon>
        <taxon>Strongylocentrotus</taxon>
    </lineage>
</organism>
<reference evidence="9" key="2">
    <citation type="submission" date="2021-01" db="UniProtKB">
        <authorList>
            <consortium name="EnsemblMetazoa"/>
        </authorList>
    </citation>
    <scope>IDENTIFICATION</scope>
</reference>
<evidence type="ECO:0000259" key="8">
    <source>
        <dbReference type="PROSITE" id="PS50119"/>
    </source>
</evidence>
<feature type="domain" description="B box-type" evidence="8">
    <location>
        <begin position="160"/>
        <end position="201"/>
    </location>
</feature>
<dbReference type="SUPFAM" id="SSF57850">
    <property type="entry name" value="RING/U-box"/>
    <property type="match status" value="1"/>
</dbReference>
<proteinExistence type="predicted"/>
<evidence type="ECO:0000256" key="4">
    <source>
        <dbReference type="PROSITE-ProRule" id="PRU00024"/>
    </source>
</evidence>
<dbReference type="PROSITE" id="PS00518">
    <property type="entry name" value="ZF_RING_1"/>
    <property type="match status" value="1"/>
</dbReference>
<evidence type="ECO:0000256" key="6">
    <source>
        <dbReference type="SAM" id="MobiDB-lite"/>
    </source>
</evidence>
<dbReference type="SUPFAM" id="SSF57845">
    <property type="entry name" value="B-box zinc-binding domain"/>
    <property type="match status" value="1"/>
</dbReference>
<dbReference type="InterPro" id="IPR013083">
    <property type="entry name" value="Znf_RING/FYVE/PHD"/>
</dbReference>
<evidence type="ECO:0000256" key="2">
    <source>
        <dbReference type="ARBA" id="ARBA00022771"/>
    </source>
</evidence>
<dbReference type="GO" id="GO:0008270">
    <property type="term" value="F:zinc ion binding"/>
    <property type="evidence" value="ECO:0007669"/>
    <property type="project" value="UniProtKB-KW"/>
</dbReference>
<evidence type="ECO:0000313" key="10">
    <source>
        <dbReference type="Proteomes" id="UP000007110"/>
    </source>
</evidence>
<feature type="region of interest" description="Disordered" evidence="6">
    <location>
        <begin position="369"/>
        <end position="439"/>
    </location>
</feature>
<keyword evidence="3" id="KW-0862">Zinc</keyword>
<keyword evidence="5" id="KW-0175">Coiled coil</keyword>
<reference evidence="10" key="1">
    <citation type="submission" date="2015-02" db="EMBL/GenBank/DDBJ databases">
        <title>Genome sequencing for Strongylocentrotus purpuratus.</title>
        <authorList>
            <person name="Murali S."/>
            <person name="Liu Y."/>
            <person name="Vee V."/>
            <person name="English A."/>
            <person name="Wang M."/>
            <person name="Skinner E."/>
            <person name="Han Y."/>
            <person name="Muzny D.M."/>
            <person name="Worley K.C."/>
            <person name="Gibbs R.A."/>
        </authorList>
    </citation>
    <scope>NUCLEOTIDE SEQUENCE</scope>
</reference>
<evidence type="ECO:0000259" key="7">
    <source>
        <dbReference type="PROSITE" id="PS50089"/>
    </source>
</evidence>
<dbReference type="PANTHER" id="PTHR25462:SF229">
    <property type="entry name" value="TRANSCRIPTION INTERMEDIARY FACTOR 1-BETA"/>
    <property type="match status" value="1"/>
</dbReference>
<dbReference type="GeneID" id="105439889"/>
<evidence type="ECO:0000313" key="9">
    <source>
        <dbReference type="EnsemblMetazoa" id="XP_030844041"/>
    </source>
</evidence>
<dbReference type="CDD" id="cd19756">
    <property type="entry name" value="Bbox2"/>
    <property type="match status" value="1"/>
</dbReference>